<gene>
    <name evidence="2" type="ORF">EZS28_024515</name>
</gene>
<evidence type="ECO:0000313" key="2">
    <source>
        <dbReference type="EMBL" id="KAA6379956.1"/>
    </source>
</evidence>
<feature type="non-terminal residue" evidence="2">
    <location>
        <position position="134"/>
    </location>
</feature>
<evidence type="ECO:0000256" key="1">
    <source>
        <dbReference type="SAM" id="MobiDB-lite"/>
    </source>
</evidence>
<dbReference type="AlphaFoldDB" id="A0A5J4VBM2"/>
<dbReference type="Proteomes" id="UP000324800">
    <property type="component" value="Unassembled WGS sequence"/>
</dbReference>
<evidence type="ECO:0000313" key="3">
    <source>
        <dbReference type="Proteomes" id="UP000324800"/>
    </source>
</evidence>
<dbReference type="EMBL" id="SNRW01008175">
    <property type="protein sequence ID" value="KAA6379956.1"/>
    <property type="molecule type" value="Genomic_DNA"/>
</dbReference>
<feature type="compositionally biased region" description="Low complexity" evidence="1">
    <location>
        <begin position="109"/>
        <end position="120"/>
    </location>
</feature>
<name>A0A5J4VBM2_9EUKA</name>
<accession>A0A5J4VBM2</accession>
<reference evidence="2 3" key="1">
    <citation type="submission" date="2019-03" db="EMBL/GenBank/DDBJ databases">
        <title>Single cell metagenomics reveals metabolic interactions within the superorganism composed of flagellate Streblomastix strix and complex community of Bacteroidetes bacteria on its surface.</title>
        <authorList>
            <person name="Treitli S.C."/>
            <person name="Kolisko M."/>
            <person name="Husnik F."/>
            <person name="Keeling P."/>
            <person name="Hampl V."/>
        </authorList>
    </citation>
    <scope>NUCLEOTIDE SEQUENCE [LARGE SCALE GENOMIC DNA]</scope>
    <source>
        <strain evidence="2">ST1C</strain>
    </source>
</reference>
<organism evidence="2 3">
    <name type="scientific">Streblomastix strix</name>
    <dbReference type="NCBI Taxonomy" id="222440"/>
    <lineage>
        <taxon>Eukaryota</taxon>
        <taxon>Metamonada</taxon>
        <taxon>Preaxostyla</taxon>
        <taxon>Oxymonadida</taxon>
        <taxon>Streblomastigidae</taxon>
        <taxon>Streblomastix</taxon>
    </lineage>
</organism>
<comment type="caution">
    <text evidence="2">The sequence shown here is derived from an EMBL/GenBank/DDBJ whole genome shotgun (WGS) entry which is preliminary data.</text>
</comment>
<proteinExistence type="predicted"/>
<feature type="region of interest" description="Disordered" evidence="1">
    <location>
        <begin position="17"/>
        <end position="40"/>
    </location>
</feature>
<feature type="compositionally biased region" description="Acidic residues" evidence="1">
    <location>
        <begin position="96"/>
        <end position="107"/>
    </location>
</feature>
<sequence>MALMKKETEENFKRLVKENEGIDDPAYSEIQTSLPPPIDPQRIIRTQEHRVCDRISGPQNQMNSMELPPNPDTQFKQLGDAAPKEYVKILKETDEEQPFQYPVEEDALQQQIYDTQIQPQSEPLRYTNPPHQLG</sequence>
<feature type="region of interest" description="Disordered" evidence="1">
    <location>
        <begin position="96"/>
        <end position="134"/>
    </location>
</feature>
<protein>
    <submittedName>
        <fullName evidence="2">Uncharacterized protein</fullName>
    </submittedName>
</protein>